<evidence type="ECO:0000313" key="2">
    <source>
        <dbReference type="EMBL" id="KIJ92393.1"/>
    </source>
</evidence>
<keyword evidence="3" id="KW-1185">Reference proteome</keyword>
<reference evidence="2 3" key="1">
    <citation type="submission" date="2014-04" db="EMBL/GenBank/DDBJ databases">
        <authorList>
            <consortium name="DOE Joint Genome Institute"/>
            <person name="Kuo A."/>
            <person name="Kohler A."/>
            <person name="Nagy L.G."/>
            <person name="Floudas D."/>
            <person name="Copeland A."/>
            <person name="Barry K.W."/>
            <person name="Cichocki N."/>
            <person name="Veneault-Fourrey C."/>
            <person name="LaButti K."/>
            <person name="Lindquist E.A."/>
            <person name="Lipzen A."/>
            <person name="Lundell T."/>
            <person name="Morin E."/>
            <person name="Murat C."/>
            <person name="Sun H."/>
            <person name="Tunlid A."/>
            <person name="Henrissat B."/>
            <person name="Grigoriev I.V."/>
            <person name="Hibbett D.S."/>
            <person name="Martin F."/>
            <person name="Nordberg H.P."/>
            <person name="Cantor M.N."/>
            <person name="Hua S.X."/>
        </authorList>
    </citation>
    <scope>NUCLEOTIDE SEQUENCE [LARGE SCALE GENOMIC DNA]</scope>
    <source>
        <strain evidence="2 3">LaAM-08-1</strain>
    </source>
</reference>
<evidence type="ECO:0000313" key="3">
    <source>
        <dbReference type="Proteomes" id="UP000054477"/>
    </source>
</evidence>
<name>A0A0C9WUY6_9AGAR</name>
<accession>A0A0C9WUY6</accession>
<sequence>MAKDGQEWKGYYVNRFADRDMMMRYHWGIEVGHMYAHGHISAAQTPPESILNPARVAPNQDRVENLNEIGGYGGYEGDHDDLDSDDSELGMDDCDDPNLDGSSESDSDKDGVPYDDQSQDDDEEFLEFNDMYS</sequence>
<feature type="compositionally biased region" description="Acidic residues" evidence="1">
    <location>
        <begin position="117"/>
        <end position="127"/>
    </location>
</feature>
<dbReference type="EMBL" id="KN838913">
    <property type="protein sequence ID" value="KIJ92393.1"/>
    <property type="molecule type" value="Genomic_DNA"/>
</dbReference>
<dbReference type="OrthoDB" id="3267098at2759"/>
<evidence type="ECO:0000256" key="1">
    <source>
        <dbReference type="SAM" id="MobiDB-lite"/>
    </source>
</evidence>
<feature type="region of interest" description="Disordered" evidence="1">
    <location>
        <begin position="61"/>
        <end position="133"/>
    </location>
</feature>
<dbReference type="STRING" id="1095629.A0A0C9WUY6"/>
<dbReference type="AlphaFoldDB" id="A0A0C9WUY6"/>
<protein>
    <submittedName>
        <fullName evidence="2">Uncharacterized protein</fullName>
    </submittedName>
</protein>
<dbReference type="HOGENOM" id="CLU_1907041_0_0_1"/>
<gene>
    <name evidence="2" type="ORF">K443DRAFT_13635</name>
</gene>
<proteinExistence type="predicted"/>
<reference evidence="3" key="2">
    <citation type="submission" date="2015-01" db="EMBL/GenBank/DDBJ databases">
        <title>Evolutionary Origins and Diversification of the Mycorrhizal Mutualists.</title>
        <authorList>
            <consortium name="DOE Joint Genome Institute"/>
            <consortium name="Mycorrhizal Genomics Consortium"/>
            <person name="Kohler A."/>
            <person name="Kuo A."/>
            <person name="Nagy L.G."/>
            <person name="Floudas D."/>
            <person name="Copeland A."/>
            <person name="Barry K.W."/>
            <person name="Cichocki N."/>
            <person name="Veneault-Fourrey C."/>
            <person name="LaButti K."/>
            <person name="Lindquist E.A."/>
            <person name="Lipzen A."/>
            <person name="Lundell T."/>
            <person name="Morin E."/>
            <person name="Murat C."/>
            <person name="Riley R."/>
            <person name="Ohm R."/>
            <person name="Sun H."/>
            <person name="Tunlid A."/>
            <person name="Henrissat B."/>
            <person name="Grigoriev I.V."/>
            <person name="Hibbett D.S."/>
            <person name="Martin F."/>
        </authorList>
    </citation>
    <scope>NUCLEOTIDE SEQUENCE [LARGE SCALE GENOMIC DNA]</scope>
    <source>
        <strain evidence="3">LaAM-08-1</strain>
    </source>
</reference>
<feature type="compositionally biased region" description="Acidic residues" evidence="1">
    <location>
        <begin position="78"/>
        <end position="105"/>
    </location>
</feature>
<dbReference type="Proteomes" id="UP000054477">
    <property type="component" value="Unassembled WGS sequence"/>
</dbReference>
<organism evidence="2 3">
    <name type="scientific">Laccaria amethystina LaAM-08-1</name>
    <dbReference type="NCBI Taxonomy" id="1095629"/>
    <lineage>
        <taxon>Eukaryota</taxon>
        <taxon>Fungi</taxon>
        <taxon>Dikarya</taxon>
        <taxon>Basidiomycota</taxon>
        <taxon>Agaricomycotina</taxon>
        <taxon>Agaricomycetes</taxon>
        <taxon>Agaricomycetidae</taxon>
        <taxon>Agaricales</taxon>
        <taxon>Agaricineae</taxon>
        <taxon>Hydnangiaceae</taxon>
        <taxon>Laccaria</taxon>
    </lineage>
</organism>